<dbReference type="GO" id="GO:0005666">
    <property type="term" value="C:RNA polymerase III complex"/>
    <property type="evidence" value="ECO:0007669"/>
    <property type="project" value="UniProtKB-UniRule"/>
</dbReference>
<evidence type="ECO:0000256" key="3">
    <source>
        <dbReference type="ARBA" id="ARBA00023242"/>
    </source>
</evidence>
<dbReference type="GeneID" id="34527764"/>
<keyword evidence="7" id="KW-1185">Reference proteome</keyword>
<dbReference type="HOGENOM" id="CLU_072641_2_0_1"/>
<reference evidence="6 7" key="1">
    <citation type="journal article" date="2011" name="Proc. Natl. Acad. Sci. U.S.A.">
        <title>Evolutionary erosion of yeast sex chromosomes by mating-type switching accidents.</title>
        <authorList>
            <person name="Gordon J.L."/>
            <person name="Armisen D."/>
            <person name="Proux-Wera E."/>
            <person name="Oheigeartaigh S.S."/>
            <person name="Byrne K.P."/>
            <person name="Wolfe K.H."/>
        </authorList>
    </citation>
    <scope>NUCLEOTIDE SEQUENCE [LARGE SCALE GENOMIC DNA]</scope>
    <source>
        <strain evidence="7">ATCC MYA-139 / BCRC 22969 / CBS 8797 / CCRC 22969 / KCTC 17520 / NBRC 10181 / NCYC 3082</strain>
    </source>
</reference>
<feature type="compositionally biased region" description="Acidic residues" evidence="5">
    <location>
        <begin position="234"/>
        <end position="254"/>
    </location>
</feature>
<keyword evidence="3 4" id="KW-0539">Nucleus</keyword>
<dbReference type="PIRSF" id="PIRSF000777">
    <property type="entry name" value="RNA_polIII_C31"/>
    <property type="match status" value="1"/>
</dbReference>
<dbReference type="OrthoDB" id="5377312at2759"/>
<dbReference type="RefSeq" id="XP_022466266.1">
    <property type="nucleotide sequence ID" value="XM_022609918.1"/>
</dbReference>
<feature type="compositionally biased region" description="Acidic residues" evidence="5">
    <location>
        <begin position="208"/>
        <end position="226"/>
    </location>
</feature>
<comment type="function">
    <text evidence="4">DNA-dependent RNA polymerase catalyzes the transcription of DNA into RNA using the four ribonucleoside triphosphates as substrates. Specific peripheric component of RNA polymerase III which synthesizes small RNAs, such as 5S rRNA and tRNAs.</text>
</comment>
<proteinExistence type="inferred from homology"/>
<dbReference type="GO" id="GO:0006386">
    <property type="term" value="P:termination of RNA polymerase III transcription"/>
    <property type="evidence" value="ECO:0007669"/>
    <property type="project" value="EnsemblFungi"/>
</dbReference>
<evidence type="ECO:0000313" key="6">
    <source>
        <dbReference type="EMBL" id="CCK72021.1"/>
    </source>
</evidence>
<reference evidence="7" key="2">
    <citation type="submission" date="2012-08" db="EMBL/GenBank/DDBJ databases">
        <title>Genome sequence of Kazachstania naganishii.</title>
        <authorList>
            <person name="Gordon J.L."/>
            <person name="Armisen D."/>
            <person name="Proux-Wera E."/>
            <person name="OhEigeartaigh S.S."/>
            <person name="Byrne K.P."/>
            <person name="Wolfe K.H."/>
        </authorList>
    </citation>
    <scope>NUCLEOTIDE SEQUENCE [LARGE SCALE GENOMIC DNA]</scope>
    <source>
        <strain evidence="7">ATCC MYA-139 / BCRC 22969 / CBS 8797 / CCRC 22969 / KCTC 17520 / NBRC 10181 / NCYC 3082</strain>
    </source>
</reference>
<dbReference type="KEGG" id="kng:KNAG_0I02350"/>
<organism evidence="6 7">
    <name type="scientific">Huiozyma naganishii (strain ATCC MYA-139 / BCRC 22969 / CBS 8797 / KCTC 17520 / NBRC 10181 / NCYC 3082 / Yp74L-3)</name>
    <name type="common">Yeast</name>
    <name type="synonym">Kazachstania naganishii</name>
    <dbReference type="NCBI Taxonomy" id="1071383"/>
    <lineage>
        <taxon>Eukaryota</taxon>
        <taxon>Fungi</taxon>
        <taxon>Dikarya</taxon>
        <taxon>Ascomycota</taxon>
        <taxon>Saccharomycotina</taxon>
        <taxon>Saccharomycetes</taxon>
        <taxon>Saccharomycetales</taxon>
        <taxon>Saccharomycetaceae</taxon>
        <taxon>Huiozyma</taxon>
    </lineage>
</organism>
<evidence type="ECO:0000256" key="4">
    <source>
        <dbReference type="PIRNR" id="PIRNR000777"/>
    </source>
</evidence>
<dbReference type="GO" id="GO:0006384">
    <property type="term" value="P:transcription initiation at RNA polymerase III promoter"/>
    <property type="evidence" value="ECO:0007669"/>
    <property type="project" value="EnsemblFungi"/>
</dbReference>
<dbReference type="Proteomes" id="UP000006310">
    <property type="component" value="Chromosome 9"/>
</dbReference>
<feature type="compositionally biased region" description="Low complexity" evidence="5">
    <location>
        <begin position="138"/>
        <end position="155"/>
    </location>
</feature>
<dbReference type="EMBL" id="HE978322">
    <property type="protein sequence ID" value="CCK72021.1"/>
    <property type="molecule type" value="Genomic_DNA"/>
</dbReference>
<protein>
    <recommendedName>
        <fullName evidence="4">DNA-directed RNA polymerase III subunit</fullName>
    </recommendedName>
</protein>
<gene>
    <name evidence="6" type="primary">KNAG0I02350</name>
    <name evidence="6" type="ordered locus">KNAG_0I02350</name>
</gene>
<dbReference type="PANTHER" id="PTHR15367">
    <property type="entry name" value="DNA-DIRECTED RNA POLYMERASE III"/>
    <property type="match status" value="1"/>
</dbReference>
<dbReference type="GO" id="GO:0042797">
    <property type="term" value="P:tRNA transcription by RNA polymerase III"/>
    <property type="evidence" value="ECO:0007669"/>
    <property type="project" value="EnsemblFungi"/>
</dbReference>
<dbReference type="STRING" id="1071383.J7SAB8"/>
<dbReference type="eggNOG" id="ENOG502RZ0V">
    <property type="taxonomic scope" value="Eukaryota"/>
</dbReference>
<evidence type="ECO:0000256" key="1">
    <source>
        <dbReference type="ARBA" id="ARBA00004123"/>
    </source>
</evidence>
<comment type="similarity">
    <text evidence="2 4">Belongs to the eukaryotic RPC7 RNA polymerase subunit family.</text>
</comment>
<evidence type="ECO:0000256" key="2">
    <source>
        <dbReference type="ARBA" id="ARBA00008352"/>
    </source>
</evidence>
<dbReference type="Pfam" id="PF11705">
    <property type="entry name" value="RNA_pol_3_Rpc31"/>
    <property type="match status" value="1"/>
</dbReference>
<feature type="region of interest" description="Disordered" evidence="5">
    <location>
        <begin position="174"/>
        <end position="254"/>
    </location>
</feature>
<dbReference type="GO" id="GO:0003899">
    <property type="term" value="F:DNA-directed RNA polymerase activity"/>
    <property type="evidence" value="ECO:0007669"/>
    <property type="project" value="EnsemblFungi"/>
</dbReference>
<dbReference type="AlphaFoldDB" id="J7SAB8"/>
<name>J7SAB8_HUIN7</name>
<dbReference type="InterPro" id="IPR024661">
    <property type="entry name" value="RNA_pol_III_Rpc31"/>
</dbReference>
<comment type="subunit">
    <text evidence="4">Component of the RNA polymerase III (Pol III) complex.</text>
</comment>
<evidence type="ECO:0000313" key="7">
    <source>
        <dbReference type="Proteomes" id="UP000006310"/>
    </source>
</evidence>
<feature type="region of interest" description="Disordered" evidence="5">
    <location>
        <begin position="138"/>
        <end position="160"/>
    </location>
</feature>
<comment type="subcellular location">
    <subcellularLocation>
        <location evidence="1 4">Nucleus</location>
    </subcellularLocation>
</comment>
<evidence type="ECO:0000256" key="5">
    <source>
        <dbReference type="SAM" id="MobiDB-lite"/>
    </source>
</evidence>
<accession>J7SAB8</accession>
<sequence length="254" mass="28106">MSFKRRSGGQQTVIPAGLGYGDIQQVSQLQAQISEVPQVPLPVNSIMTTRTEQRVAKWYALQHATLRDSVFFSDTRGGSVTTGAPIVARYSDRYLRQRSADELSLDNHPFNLMLFPTELHGVMGGRDKKRLLKLQQRQQQLQEQQQQQQGIGQDGDPSEEELGRSMLEKLKELAEEVEEESVLAGSGDPSGVNGTAATEKTLGAPPQEIEDEDFEDSDDDDDNDDYNAEKYFNDGDDDDDGAGDDDGYGDEPAF</sequence>
<dbReference type="PANTHER" id="PTHR15367:SF2">
    <property type="entry name" value="DNA-DIRECTED RNA POLYMERASE III SUBUNIT"/>
    <property type="match status" value="1"/>
</dbReference>